<evidence type="ECO:0008006" key="4">
    <source>
        <dbReference type="Google" id="ProtNLM"/>
    </source>
</evidence>
<keyword evidence="1" id="KW-0812">Transmembrane</keyword>
<evidence type="ECO:0000256" key="1">
    <source>
        <dbReference type="SAM" id="Phobius"/>
    </source>
</evidence>
<reference evidence="3" key="1">
    <citation type="submission" date="2024-04" db="EMBL/GenBank/DDBJ databases">
        <authorList>
            <person name="Shaw F."/>
            <person name="Minotto A."/>
        </authorList>
    </citation>
    <scope>NUCLEOTIDE SEQUENCE [LARGE SCALE GENOMIC DNA]</scope>
</reference>
<keyword evidence="1" id="KW-1133">Transmembrane helix</keyword>
<proteinExistence type="predicted"/>
<gene>
    <name evidence="2" type="ORF">GFSPODELE1_LOCUS7369</name>
</gene>
<evidence type="ECO:0000313" key="2">
    <source>
        <dbReference type="EMBL" id="CAL1709476.1"/>
    </source>
</evidence>
<dbReference type="EMBL" id="OZ037948">
    <property type="protein sequence ID" value="CAL1709476.1"/>
    <property type="molecule type" value="Genomic_DNA"/>
</dbReference>
<accession>A0ABP1DNR4</accession>
<name>A0ABP1DNR4_9APHY</name>
<evidence type="ECO:0000313" key="3">
    <source>
        <dbReference type="Proteomes" id="UP001497453"/>
    </source>
</evidence>
<keyword evidence="3" id="KW-1185">Reference proteome</keyword>
<feature type="transmembrane region" description="Helical" evidence="1">
    <location>
        <begin position="12"/>
        <end position="35"/>
    </location>
</feature>
<sequence>MVHHIVPPIQSLVLLVADTLGSVVIVGDVVSLLIMDGSPGIVVTVGNPIGVQHVVVPASLLETVGAVSLPELGRVTVVVAT</sequence>
<dbReference type="Proteomes" id="UP001497453">
    <property type="component" value="Chromosome 5"/>
</dbReference>
<organism evidence="2 3">
    <name type="scientific">Somion occarium</name>
    <dbReference type="NCBI Taxonomy" id="3059160"/>
    <lineage>
        <taxon>Eukaryota</taxon>
        <taxon>Fungi</taxon>
        <taxon>Dikarya</taxon>
        <taxon>Basidiomycota</taxon>
        <taxon>Agaricomycotina</taxon>
        <taxon>Agaricomycetes</taxon>
        <taxon>Polyporales</taxon>
        <taxon>Cerrenaceae</taxon>
        <taxon>Somion</taxon>
    </lineage>
</organism>
<protein>
    <recommendedName>
        <fullName evidence="4">Secreted protein</fullName>
    </recommendedName>
</protein>
<keyword evidence="1" id="KW-0472">Membrane</keyword>